<dbReference type="PANTHER" id="PTHR41349">
    <property type="match status" value="1"/>
</dbReference>
<dbReference type="STRING" id="161899.CSING_03400"/>
<dbReference type="PANTHER" id="PTHR41349:SF1">
    <property type="entry name" value="PROTEIN CBG08683"/>
    <property type="match status" value="1"/>
</dbReference>
<evidence type="ECO:0000259" key="1">
    <source>
        <dbReference type="Pfam" id="PF03372"/>
    </source>
</evidence>
<dbReference type="AlphaFoldDB" id="A0A0B6ENZ2"/>
<dbReference type="Gene3D" id="3.60.10.10">
    <property type="entry name" value="Endonuclease/exonuclease/phosphatase"/>
    <property type="match status" value="1"/>
</dbReference>
<dbReference type="SUPFAM" id="SSF56219">
    <property type="entry name" value="DNase I-like"/>
    <property type="match status" value="1"/>
</dbReference>
<accession>A0A0B6ENZ2</accession>
<gene>
    <name evidence="2" type="ORF">CSING_03400</name>
</gene>
<proteinExistence type="predicted"/>
<dbReference type="InterPro" id="IPR005135">
    <property type="entry name" value="Endo/exonuclease/phosphatase"/>
</dbReference>
<keyword evidence="2" id="KW-0378">Hydrolase</keyword>
<dbReference type="GO" id="GO:0016787">
    <property type="term" value="F:hydrolase activity"/>
    <property type="evidence" value="ECO:0007669"/>
    <property type="project" value="UniProtKB-KW"/>
</dbReference>
<evidence type="ECO:0000313" key="3">
    <source>
        <dbReference type="Proteomes" id="UP000031890"/>
    </source>
</evidence>
<evidence type="ECO:0000313" key="2">
    <source>
        <dbReference type="EMBL" id="AJI78227.1"/>
    </source>
</evidence>
<dbReference type="EMBL" id="CP010827">
    <property type="protein sequence ID" value="AJI78227.1"/>
    <property type="molecule type" value="Genomic_DNA"/>
</dbReference>
<feature type="domain" description="Endonuclease/exonuclease/phosphatase" evidence="1">
    <location>
        <begin position="6"/>
        <end position="284"/>
    </location>
</feature>
<dbReference type="InterPro" id="IPR036691">
    <property type="entry name" value="Endo/exonu/phosph_ase_sf"/>
</dbReference>
<sequence>MFSLQTWNLWWGGTKVDDGHRKMVDVVNNHGADIICTQECFKDCARAVFAETGYRHAQQDFDCAVSTRFDVDLIDTPTAPFATAAWVQVPTEHQKTRRVLVWSVHLAPWDYGPYAALNGEDPAVINVQPEERQRQEQIAQILELTAQLAEPEEPVIIAGDFNSPGTLDWTQRSDLPDYQWLPTDAPLKAGFTDAFRAIYPDAAAVWGDTWSPIEPLDKEPRDRIDFVFIKNLDVYTALTRGALVVGEEGYAAPELGGTSPAFTPIGSTASLIPDQAGNEYPSDHNIVEVQLMFRD</sequence>
<dbReference type="OrthoDB" id="9812856at2"/>
<dbReference type="RefSeq" id="WP_042529667.1">
    <property type="nucleotide sequence ID" value="NZ_CP010827.1"/>
</dbReference>
<organism evidence="2 3">
    <name type="scientific">Corynebacterium singulare</name>
    <dbReference type="NCBI Taxonomy" id="161899"/>
    <lineage>
        <taxon>Bacteria</taxon>
        <taxon>Bacillati</taxon>
        <taxon>Actinomycetota</taxon>
        <taxon>Actinomycetes</taxon>
        <taxon>Mycobacteriales</taxon>
        <taxon>Corynebacteriaceae</taxon>
        <taxon>Corynebacterium</taxon>
    </lineage>
</organism>
<dbReference type="HOGENOM" id="CLU_049141_0_0_11"/>
<dbReference type="Pfam" id="PF03372">
    <property type="entry name" value="Exo_endo_phos"/>
    <property type="match status" value="1"/>
</dbReference>
<protein>
    <submittedName>
        <fullName evidence="2">Metal-dependent hydrolase</fullName>
    </submittedName>
</protein>
<dbReference type="Proteomes" id="UP000031890">
    <property type="component" value="Chromosome"/>
</dbReference>
<dbReference type="KEGG" id="csx:CSING_03400"/>
<name>A0A0B6ENZ2_9CORY</name>
<reference evidence="2 3" key="1">
    <citation type="journal article" date="2015" name="Genome Announc.">
        <title>Complete Genome Sequence and Annotation of Corynebacterium singulare DSM 44357, Isolated from a Human Semen Specimen.</title>
        <authorList>
            <person name="Merten M."/>
            <person name="Brinkrolf K."/>
            <person name="Albersmeier A."/>
            <person name="Kutter Y."/>
            <person name="Ruckert C."/>
            <person name="Tauch A."/>
        </authorList>
    </citation>
    <scope>NUCLEOTIDE SEQUENCE [LARGE SCALE GENOMIC DNA]</scope>
    <source>
        <strain evidence="2">IBS B52218</strain>
    </source>
</reference>